<dbReference type="AlphaFoldDB" id="A0A6D2J4Z3"/>
<keyword evidence="4 7" id="KW-0732">Signal</keyword>
<keyword evidence="2" id="KW-0052">Apoplast</keyword>
<accession>A0A6D2J4Z3</accession>
<keyword evidence="5" id="KW-1015">Disulfide bond</keyword>
<dbReference type="InterPro" id="IPR006501">
    <property type="entry name" value="Pectinesterase_inhib_dom"/>
</dbReference>
<dbReference type="Proteomes" id="UP000467841">
    <property type="component" value="Unassembled WGS sequence"/>
</dbReference>
<dbReference type="GO" id="GO:0048046">
    <property type="term" value="C:apoplast"/>
    <property type="evidence" value="ECO:0007669"/>
    <property type="project" value="UniProtKB-SubCell"/>
</dbReference>
<dbReference type="EMBL" id="CACVBM020001142">
    <property type="protein sequence ID" value="CAA7034185.1"/>
    <property type="molecule type" value="Genomic_DNA"/>
</dbReference>
<evidence type="ECO:0000313" key="9">
    <source>
        <dbReference type="EMBL" id="CAA7034185.1"/>
    </source>
</evidence>
<name>A0A6D2J4Z3_9BRAS</name>
<evidence type="ECO:0000256" key="7">
    <source>
        <dbReference type="SAM" id="SignalP"/>
    </source>
</evidence>
<dbReference type="OrthoDB" id="1430376at2759"/>
<dbReference type="InterPro" id="IPR035513">
    <property type="entry name" value="Invertase/methylesterase_inhib"/>
</dbReference>
<evidence type="ECO:0000313" key="10">
    <source>
        <dbReference type="Proteomes" id="UP000467841"/>
    </source>
</evidence>
<dbReference type="PANTHER" id="PTHR31080:SF118">
    <property type="entry name" value="PECTINESTERASE INHIBITOR 10"/>
    <property type="match status" value="1"/>
</dbReference>
<dbReference type="SMART" id="SM00856">
    <property type="entry name" value="PMEI"/>
    <property type="match status" value="1"/>
</dbReference>
<dbReference type="SUPFAM" id="SSF101148">
    <property type="entry name" value="Plant invertase/pectin methylesterase inhibitor"/>
    <property type="match status" value="1"/>
</dbReference>
<feature type="chain" id="PRO_5025389458" description="Pectinesterase inhibitor domain-containing protein" evidence="7">
    <location>
        <begin position="29"/>
        <end position="201"/>
    </location>
</feature>
<dbReference type="CDD" id="cd15798">
    <property type="entry name" value="PMEI-like_3"/>
    <property type="match status" value="1"/>
</dbReference>
<evidence type="ECO:0000256" key="6">
    <source>
        <dbReference type="ARBA" id="ARBA00038471"/>
    </source>
</evidence>
<proteinExistence type="inferred from homology"/>
<evidence type="ECO:0000256" key="1">
    <source>
        <dbReference type="ARBA" id="ARBA00004271"/>
    </source>
</evidence>
<feature type="domain" description="Pectinesterase inhibitor" evidence="8">
    <location>
        <begin position="31"/>
        <end position="191"/>
    </location>
</feature>
<sequence>MKILSQIQIFFLSIALLLFITSSSPTHSKQTNLDYIKTSCNLTLYKTLCNISLSPYASTINSNPQKLAVTALNLTLSSAKSAVKFIKNISHRRGLTRLEAGAVADCVEEVGDSVSELQDSIRELDSIKYKDSSKFKMVMSDVETWVSAALTDDDTCMDGFGRAGRAKAGVKDLVRRHVVKVARMTSNALALINMYASTKEN</sequence>
<comment type="similarity">
    <text evidence="6">Belongs to the PMEI family.</text>
</comment>
<evidence type="ECO:0000256" key="4">
    <source>
        <dbReference type="ARBA" id="ARBA00022729"/>
    </source>
</evidence>
<dbReference type="NCBIfam" id="TIGR01614">
    <property type="entry name" value="PME_inhib"/>
    <property type="match status" value="1"/>
</dbReference>
<dbReference type="Pfam" id="PF04043">
    <property type="entry name" value="PMEI"/>
    <property type="match status" value="1"/>
</dbReference>
<evidence type="ECO:0000256" key="3">
    <source>
        <dbReference type="ARBA" id="ARBA00022525"/>
    </source>
</evidence>
<dbReference type="FunFam" id="1.20.140.40:FF:000006">
    <property type="entry name" value="Pectinesterase inhibitor 3"/>
    <property type="match status" value="1"/>
</dbReference>
<dbReference type="GO" id="GO:0004857">
    <property type="term" value="F:enzyme inhibitor activity"/>
    <property type="evidence" value="ECO:0007669"/>
    <property type="project" value="InterPro"/>
</dbReference>
<reference evidence="9" key="1">
    <citation type="submission" date="2020-01" db="EMBL/GenBank/DDBJ databases">
        <authorList>
            <person name="Mishra B."/>
        </authorList>
    </citation>
    <scope>NUCLEOTIDE SEQUENCE [LARGE SCALE GENOMIC DNA]</scope>
</reference>
<protein>
    <recommendedName>
        <fullName evidence="8">Pectinesterase inhibitor domain-containing protein</fullName>
    </recommendedName>
</protein>
<dbReference type="Gene3D" id="1.20.140.40">
    <property type="entry name" value="Invertase/pectin methylesterase inhibitor family protein"/>
    <property type="match status" value="1"/>
</dbReference>
<organism evidence="9 10">
    <name type="scientific">Microthlaspi erraticum</name>
    <dbReference type="NCBI Taxonomy" id="1685480"/>
    <lineage>
        <taxon>Eukaryota</taxon>
        <taxon>Viridiplantae</taxon>
        <taxon>Streptophyta</taxon>
        <taxon>Embryophyta</taxon>
        <taxon>Tracheophyta</taxon>
        <taxon>Spermatophyta</taxon>
        <taxon>Magnoliopsida</taxon>
        <taxon>eudicotyledons</taxon>
        <taxon>Gunneridae</taxon>
        <taxon>Pentapetalae</taxon>
        <taxon>rosids</taxon>
        <taxon>malvids</taxon>
        <taxon>Brassicales</taxon>
        <taxon>Brassicaceae</taxon>
        <taxon>Coluteocarpeae</taxon>
        <taxon>Microthlaspi</taxon>
    </lineage>
</organism>
<keyword evidence="10" id="KW-1185">Reference proteome</keyword>
<keyword evidence="3" id="KW-0964">Secreted</keyword>
<evidence type="ECO:0000256" key="2">
    <source>
        <dbReference type="ARBA" id="ARBA00022523"/>
    </source>
</evidence>
<gene>
    <name evidence="9" type="ORF">MERR_LOCUS21420</name>
</gene>
<evidence type="ECO:0000256" key="5">
    <source>
        <dbReference type="ARBA" id="ARBA00023157"/>
    </source>
</evidence>
<dbReference type="InterPro" id="IPR051955">
    <property type="entry name" value="PME_Inhibitor"/>
</dbReference>
<evidence type="ECO:0000259" key="8">
    <source>
        <dbReference type="SMART" id="SM00856"/>
    </source>
</evidence>
<comment type="subcellular location">
    <subcellularLocation>
        <location evidence="1">Secreted</location>
        <location evidence="1">Extracellular space</location>
        <location evidence="1">Apoplast</location>
    </subcellularLocation>
</comment>
<dbReference type="PANTHER" id="PTHR31080">
    <property type="entry name" value="PECTINESTERASE INHIBITOR-LIKE"/>
    <property type="match status" value="1"/>
</dbReference>
<feature type="signal peptide" evidence="7">
    <location>
        <begin position="1"/>
        <end position="28"/>
    </location>
</feature>
<comment type="caution">
    <text evidence="9">The sequence shown here is derived from an EMBL/GenBank/DDBJ whole genome shotgun (WGS) entry which is preliminary data.</text>
</comment>